<accession>A0A8J4M1Z3</accession>
<evidence type="ECO:0000259" key="3">
    <source>
        <dbReference type="Pfam" id="PF03816"/>
    </source>
</evidence>
<dbReference type="InterPro" id="IPR004474">
    <property type="entry name" value="LytR_CpsA_psr"/>
</dbReference>
<evidence type="ECO:0000313" key="5">
    <source>
        <dbReference type="Proteomes" id="UP000677918"/>
    </source>
</evidence>
<dbReference type="RefSeq" id="WP_213410607.1">
    <property type="nucleotide sequence ID" value="NZ_BOVK01000011.1"/>
</dbReference>
<reference evidence="4" key="1">
    <citation type="submission" date="2021-04" db="EMBL/GenBank/DDBJ databases">
        <title>Draft genome sequence of Xylanibacillus composti strain K13.</title>
        <authorList>
            <person name="Uke A."/>
            <person name="Chhe C."/>
            <person name="Baramee S."/>
            <person name="Kosugi A."/>
        </authorList>
    </citation>
    <scope>NUCLEOTIDE SEQUENCE</scope>
    <source>
        <strain evidence="4">K13</strain>
    </source>
</reference>
<feature type="compositionally biased region" description="Polar residues" evidence="2">
    <location>
        <begin position="345"/>
        <end position="355"/>
    </location>
</feature>
<dbReference type="Gene3D" id="3.40.630.190">
    <property type="entry name" value="LCP protein"/>
    <property type="match status" value="1"/>
</dbReference>
<dbReference type="NCBIfam" id="TIGR00350">
    <property type="entry name" value="lytR_cpsA_psr"/>
    <property type="match status" value="1"/>
</dbReference>
<sequence length="355" mass="39199">MSELENPLPPRTKGKKKMKKPPKKRSPIRMAILGLFLALLLAGGITAGYYYLKLEEVVGDISVGLNVEVPKEELASQKPISILLLGIDAREGLGLLNTDVIMVLALNPDRKTATIVSIPRDTYVDPTGWRPHKANYFYAAAYNDNKDTVFQEVKTIFGEMLSIPIDYASVVDFKTFEDMVDALGGLEIDVDKDMCYRDRADGTYINLKAGLQQLDGKEALDFVRYRQSNCGTAGSSDFERNQRQQQVISKVVEKVKSPTIILRGGGVLDAIADNVRTDIPETQIKSLIMTYAGISNDKINYIPLEGSWRSPYIYLDEEGLNAAISRLQEELDPSPPAQADEAATADQSDGGSVDW</sequence>
<evidence type="ECO:0000256" key="1">
    <source>
        <dbReference type="ARBA" id="ARBA00006068"/>
    </source>
</evidence>
<dbReference type="Pfam" id="PF03816">
    <property type="entry name" value="LytR_cpsA_psr"/>
    <property type="match status" value="1"/>
</dbReference>
<dbReference type="AlphaFoldDB" id="A0A8J4M1Z3"/>
<feature type="region of interest" description="Disordered" evidence="2">
    <location>
        <begin position="326"/>
        <end position="355"/>
    </location>
</feature>
<organism evidence="4 5">
    <name type="scientific">Xylanibacillus composti</name>
    <dbReference type="NCBI Taxonomy" id="1572762"/>
    <lineage>
        <taxon>Bacteria</taxon>
        <taxon>Bacillati</taxon>
        <taxon>Bacillota</taxon>
        <taxon>Bacilli</taxon>
        <taxon>Bacillales</taxon>
        <taxon>Paenibacillaceae</taxon>
        <taxon>Xylanibacillus</taxon>
    </lineage>
</organism>
<feature type="domain" description="Cell envelope-related transcriptional attenuator" evidence="3">
    <location>
        <begin position="97"/>
        <end position="256"/>
    </location>
</feature>
<keyword evidence="5" id="KW-1185">Reference proteome</keyword>
<dbReference type="Proteomes" id="UP000677918">
    <property type="component" value="Unassembled WGS sequence"/>
</dbReference>
<feature type="compositionally biased region" description="Basic residues" evidence="2">
    <location>
        <begin position="12"/>
        <end position="24"/>
    </location>
</feature>
<dbReference type="InterPro" id="IPR050922">
    <property type="entry name" value="LytR/CpsA/Psr_CW_biosynth"/>
</dbReference>
<proteinExistence type="inferred from homology"/>
<gene>
    <name evidence="4" type="ORF">XYCOK13_08100</name>
</gene>
<dbReference type="EMBL" id="BOVK01000011">
    <property type="protein sequence ID" value="GIQ67986.1"/>
    <property type="molecule type" value="Genomic_DNA"/>
</dbReference>
<protein>
    <submittedName>
        <fullName evidence="4">LCP family protein</fullName>
    </submittedName>
</protein>
<dbReference type="PANTHER" id="PTHR33392:SF6">
    <property type="entry name" value="POLYISOPRENYL-TEICHOIC ACID--PEPTIDOGLYCAN TEICHOIC ACID TRANSFERASE TAGU"/>
    <property type="match status" value="1"/>
</dbReference>
<comment type="similarity">
    <text evidence="1">Belongs to the LytR/CpsA/Psr (LCP) family.</text>
</comment>
<feature type="region of interest" description="Disordered" evidence="2">
    <location>
        <begin position="1"/>
        <end position="24"/>
    </location>
</feature>
<comment type="caution">
    <text evidence="4">The sequence shown here is derived from an EMBL/GenBank/DDBJ whole genome shotgun (WGS) entry which is preliminary data.</text>
</comment>
<evidence type="ECO:0000313" key="4">
    <source>
        <dbReference type="EMBL" id="GIQ67986.1"/>
    </source>
</evidence>
<dbReference type="PANTHER" id="PTHR33392">
    <property type="entry name" value="POLYISOPRENYL-TEICHOIC ACID--PEPTIDOGLYCAN TEICHOIC ACID TRANSFERASE TAGU"/>
    <property type="match status" value="1"/>
</dbReference>
<name>A0A8J4M1Z3_9BACL</name>
<evidence type="ECO:0000256" key="2">
    <source>
        <dbReference type="SAM" id="MobiDB-lite"/>
    </source>
</evidence>